<keyword evidence="10" id="KW-0812">Transmembrane</keyword>
<evidence type="ECO:0000313" key="11">
    <source>
        <dbReference type="Proteomes" id="UP000515153"/>
    </source>
</evidence>
<dbReference type="SUPFAM" id="SSF48264">
    <property type="entry name" value="Cytochrome P450"/>
    <property type="match status" value="1"/>
</dbReference>
<dbReference type="KEGG" id="pgri:PgNI_06145"/>
<evidence type="ECO:0000256" key="1">
    <source>
        <dbReference type="ARBA" id="ARBA00001971"/>
    </source>
</evidence>
<gene>
    <name evidence="12" type="ORF">PgNI_06145</name>
</gene>
<feature type="non-terminal residue" evidence="12">
    <location>
        <position position="1"/>
    </location>
</feature>
<dbReference type="Pfam" id="PF00067">
    <property type="entry name" value="p450"/>
    <property type="match status" value="1"/>
</dbReference>
<dbReference type="InterPro" id="IPR001128">
    <property type="entry name" value="Cyt_P450"/>
</dbReference>
<dbReference type="GO" id="GO:0004497">
    <property type="term" value="F:monooxygenase activity"/>
    <property type="evidence" value="ECO:0007669"/>
    <property type="project" value="UniProtKB-KW"/>
</dbReference>
<keyword evidence="10" id="KW-0472">Membrane</keyword>
<reference evidence="12" key="2">
    <citation type="submission" date="2019-10" db="EMBL/GenBank/DDBJ databases">
        <authorList>
            <consortium name="NCBI Genome Project"/>
        </authorList>
    </citation>
    <scope>NUCLEOTIDE SEQUENCE</scope>
    <source>
        <strain evidence="12">NI907</strain>
    </source>
</reference>
<evidence type="ECO:0000256" key="4">
    <source>
        <dbReference type="ARBA" id="ARBA00022723"/>
    </source>
</evidence>
<evidence type="ECO:0000256" key="9">
    <source>
        <dbReference type="RuleBase" id="RU000461"/>
    </source>
</evidence>
<evidence type="ECO:0008006" key="13">
    <source>
        <dbReference type="Google" id="ProtNLM"/>
    </source>
</evidence>
<comment type="subcellular location">
    <subcellularLocation>
        <location evidence="2">Membrane</location>
        <topology evidence="2">Single-pass membrane protein</topology>
    </subcellularLocation>
</comment>
<dbReference type="InterPro" id="IPR036396">
    <property type="entry name" value="Cyt_P450_sf"/>
</dbReference>
<dbReference type="GO" id="GO:0016020">
    <property type="term" value="C:membrane"/>
    <property type="evidence" value="ECO:0007669"/>
    <property type="project" value="UniProtKB-SubCell"/>
</dbReference>
<dbReference type="PRINTS" id="PR00465">
    <property type="entry name" value="EP450IV"/>
</dbReference>
<comment type="similarity">
    <text evidence="3 9">Belongs to the cytochrome P450 family.</text>
</comment>
<sequence length="560" mass="63586">IDLKETIPVARDDMQMVNHSSAIFGRYNFFSKMDATLEGAASDQIGTQFHHLSYYIAMACILLGAYFFKLQKNAKRSRVDAPYYKASIWKWMFDAETQIIESYNKFYGKVYQIKATEGIQLVLPPAFVAELKSLPEETLSATAAMCEAMLSEYTHFHFANNGDLLAALVKTKLAQNATHTTIVPRLKEEIDVLVAAEFPECRDWTTFKIQPFTLRAVTRMAGRIFVGPEINRCEDWVETNINFVVHVFMSVAKLQFMPQFLRPIGQYLVPDVRRTAADLEKAGNLLKPIIDQRMRDMENCPGYEAPADMISWLLETLSDNDRADIAVHAQLQLMLSMASGHGTNNIIVDCIFDLAEDQDLQDELREEVEAAYATGAPGSDWTKEKLLMLKKMDSLMKEVQRFRGNLIGFHRKVLKPISLSDGTYLPPGTKLLVPQAGISRDGAFYQSPDTFDPMRFYKLRQRQPQSNRDSSGSGDEDSARHHQFTAIVDTNVNFGGGKHACPGRFFACTEIKLLLAYFLRNYEFRLKPGEGRPKPFTMMMSKVPNPDGEVQFRRRECADY</sequence>
<keyword evidence="11" id="KW-1185">Reference proteome</keyword>
<protein>
    <recommendedName>
        <fullName evidence="13">Ent-kaurene oxidase</fullName>
    </recommendedName>
</protein>
<proteinExistence type="inferred from homology"/>
<feature type="transmembrane region" description="Helical" evidence="10">
    <location>
        <begin position="52"/>
        <end position="68"/>
    </location>
</feature>
<dbReference type="InterPro" id="IPR017972">
    <property type="entry name" value="Cyt_P450_CS"/>
</dbReference>
<evidence type="ECO:0000256" key="3">
    <source>
        <dbReference type="ARBA" id="ARBA00010617"/>
    </source>
</evidence>
<organism evidence="11 12">
    <name type="scientific">Pyricularia grisea</name>
    <name type="common">Crabgrass-specific blast fungus</name>
    <name type="synonym">Magnaporthe grisea</name>
    <dbReference type="NCBI Taxonomy" id="148305"/>
    <lineage>
        <taxon>Eukaryota</taxon>
        <taxon>Fungi</taxon>
        <taxon>Dikarya</taxon>
        <taxon>Ascomycota</taxon>
        <taxon>Pezizomycotina</taxon>
        <taxon>Sordariomycetes</taxon>
        <taxon>Sordariomycetidae</taxon>
        <taxon>Magnaporthales</taxon>
        <taxon>Pyriculariaceae</taxon>
        <taxon>Pyricularia</taxon>
    </lineage>
</organism>
<keyword evidence="4 8" id="KW-0479">Metal-binding</keyword>
<evidence type="ECO:0000256" key="2">
    <source>
        <dbReference type="ARBA" id="ARBA00004167"/>
    </source>
</evidence>
<evidence type="ECO:0000256" key="7">
    <source>
        <dbReference type="ARBA" id="ARBA00023033"/>
    </source>
</evidence>
<evidence type="ECO:0000256" key="6">
    <source>
        <dbReference type="ARBA" id="ARBA00023004"/>
    </source>
</evidence>
<keyword evidence="5 9" id="KW-0560">Oxidoreductase</keyword>
<dbReference type="GO" id="GO:0016705">
    <property type="term" value="F:oxidoreductase activity, acting on paired donors, with incorporation or reduction of molecular oxygen"/>
    <property type="evidence" value="ECO:0007669"/>
    <property type="project" value="InterPro"/>
</dbReference>
<dbReference type="GO" id="GO:0020037">
    <property type="term" value="F:heme binding"/>
    <property type="evidence" value="ECO:0007669"/>
    <property type="project" value="InterPro"/>
</dbReference>
<keyword evidence="7 9" id="KW-0503">Monooxygenase</keyword>
<reference evidence="12" key="3">
    <citation type="submission" date="2025-08" db="UniProtKB">
        <authorList>
            <consortium name="RefSeq"/>
        </authorList>
    </citation>
    <scope>IDENTIFICATION</scope>
    <source>
        <strain evidence="12">NI907</strain>
    </source>
</reference>
<evidence type="ECO:0000256" key="5">
    <source>
        <dbReference type="ARBA" id="ARBA00023002"/>
    </source>
</evidence>
<keyword evidence="10" id="KW-1133">Transmembrane helix</keyword>
<dbReference type="Gene3D" id="1.10.630.10">
    <property type="entry name" value="Cytochrome P450"/>
    <property type="match status" value="1"/>
</dbReference>
<keyword evidence="6 8" id="KW-0408">Iron</keyword>
<dbReference type="AlphaFoldDB" id="A0A6P8B606"/>
<dbReference type="GeneID" id="41961081"/>
<reference evidence="11 12" key="1">
    <citation type="journal article" date="2019" name="Mol. Biol. Evol.">
        <title>Blast fungal genomes show frequent chromosomal changes, gene gains and losses, and effector gene turnover.</title>
        <authorList>
            <person name="Gomez Luciano L.B."/>
            <person name="Jason Tsai I."/>
            <person name="Chuma I."/>
            <person name="Tosa Y."/>
            <person name="Chen Y.H."/>
            <person name="Li J.Y."/>
            <person name="Li M.Y."/>
            <person name="Jade Lu M.Y."/>
            <person name="Nakayashiki H."/>
            <person name="Li W.H."/>
        </authorList>
    </citation>
    <scope>NUCLEOTIDE SEQUENCE [LARGE SCALE GENOMIC DNA]</scope>
    <source>
        <strain evidence="11 12">NI907</strain>
    </source>
</reference>
<comment type="cofactor">
    <cofactor evidence="1 8">
        <name>heme</name>
        <dbReference type="ChEBI" id="CHEBI:30413"/>
    </cofactor>
</comment>
<dbReference type="GO" id="GO:0005506">
    <property type="term" value="F:iron ion binding"/>
    <property type="evidence" value="ECO:0007669"/>
    <property type="project" value="InterPro"/>
</dbReference>
<dbReference type="InterPro" id="IPR002403">
    <property type="entry name" value="Cyt_P450_E_grp-IV"/>
</dbReference>
<dbReference type="PANTHER" id="PTHR46206:SF6">
    <property type="entry name" value="CYTOCHROME P450 MONOOXYGENASE AN1598-RELATED"/>
    <property type="match status" value="1"/>
</dbReference>
<accession>A0A6P8B606</accession>
<keyword evidence="8 9" id="KW-0349">Heme</keyword>
<dbReference type="CDD" id="cd11041">
    <property type="entry name" value="CYP503A1-like"/>
    <property type="match status" value="1"/>
</dbReference>
<dbReference type="PANTHER" id="PTHR46206">
    <property type="entry name" value="CYTOCHROME P450"/>
    <property type="match status" value="1"/>
</dbReference>
<dbReference type="PROSITE" id="PS00086">
    <property type="entry name" value="CYTOCHROME_P450"/>
    <property type="match status" value="1"/>
</dbReference>
<name>A0A6P8B606_PYRGI</name>
<evidence type="ECO:0000256" key="10">
    <source>
        <dbReference type="SAM" id="Phobius"/>
    </source>
</evidence>
<feature type="binding site" description="axial binding residue" evidence="8">
    <location>
        <position position="501"/>
    </location>
    <ligand>
        <name>heme</name>
        <dbReference type="ChEBI" id="CHEBI:30413"/>
    </ligand>
    <ligandPart>
        <name>Fe</name>
        <dbReference type="ChEBI" id="CHEBI:18248"/>
    </ligandPart>
</feature>
<dbReference type="Proteomes" id="UP000515153">
    <property type="component" value="Chromosome I"/>
</dbReference>
<dbReference type="RefSeq" id="XP_030982570.1">
    <property type="nucleotide sequence ID" value="XM_031126172.1"/>
</dbReference>
<evidence type="ECO:0000256" key="8">
    <source>
        <dbReference type="PIRSR" id="PIRSR602403-1"/>
    </source>
</evidence>
<evidence type="ECO:0000313" key="12">
    <source>
        <dbReference type="RefSeq" id="XP_030982570.1"/>
    </source>
</evidence>